<name>A0A2N8KPF6_9BURK</name>
<proteinExistence type="predicted"/>
<dbReference type="AlphaFoldDB" id="A0A2N8KPF6"/>
<evidence type="ECO:0000313" key="1">
    <source>
        <dbReference type="EMBL" id="PND35344.1"/>
    </source>
</evidence>
<dbReference type="GO" id="GO:0015774">
    <property type="term" value="P:polysaccharide transport"/>
    <property type="evidence" value="ECO:0007669"/>
    <property type="project" value="InterPro"/>
</dbReference>
<dbReference type="CDD" id="cd16441">
    <property type="entry name" value="beta_Kdo_transferase_KpsS"/>
    <property type="match status" value="1"/>
</dbReference>
<dbReference type="EMBL" id="POQS01000001">
    <property type="protein sequence ID" value="PND35344.1"/>
    <property type="molecule type" value="Genomic_DNA"/>
</dbReference>
<sequence>MPPALRTTLQKQRFLFLQGVCSPFFPRLADALRARGHDVRKVNFTVGDRMYWRRGNAVSYRGPMDALPDFYKQQFEAHGTTDIVLFGDCRPVHRPAIELAKALNLRVHVFEEGYFRPFWITLEQGGVNGHSSLPRDPDWYREQAKHVPHFGNGTSFKAPFWKRAAYDVGYNFWAGLNPILHRGVRSHVPYSPLTEYLGYIRRGLRIQRLQKQSSKLVELLIAEAPHTPFYLMPLQLANDAQIVHHSPFKSMAEAMRATVLSFAKHAPSQTRLAIKIHPLDPGLVNYRHLLLKWARELDISERIIYLESGNLPAILSNAAGVITVNSTVGGSSLVHGCPTIALGQAIYNLPGLTFQHGLDAFWRQKTKPNARLFQNFRNVVINHSQINGGFYSKQGILLAIENCLTKIINQPEQPRIRDISASYPSSMPDMQFDSIEK</sequence>
<dbReference type="GO" id="GO:0000271">
    <property type="term" value="P:polysaccharide biosynthetic process"/>
    <property type="evidence" value="ECO:0007669"/>
    <property type="project" value="InterPro"/>
</dbReference>
<keyword evidence="2" id="KW-1185">Reference proteome</keyword>
<gene>
    <name evidence="1" type="ORF">C1I89_02880</name>
</gene>
<dbReference type="Pfam" id="PF05159">
    <property type="entry name" value="Capsule_synth"/>
    <property type="match status" value="1"/>
</dbReference>
<dbReference type="Proteomes" id="UP000235994">
    <property type="component" value="Unassembled WGS sequence"/>
</dbReference>
<accession>A0A2N8KPF6</accession>
<comment type="caution">
    <text evidence="1">The sequence shown here is derived from an EMBL/GenBank/DDBJ whole genome shotgun (WGS) entry which is preliminary data.</text>
</comment>
<organism evidence="1 2">
    <name type="scientific">Achromobacter pulmonis</name>
    <dbReference type="NCBI Taxonomy" id="1389932"/>
    <lineage>
        <taxon>Bacteria</taxon>
        <taxon>Pseudomonadati</taxon>
        <taxon>Pseudomonadota</taxon>
        <taxon>Betaproteobacteria</taxon>
        <taxon>Burkholderiales</taxon>
        <taxon>Alcaligenaceae</taxon>
        <taxon>Achromobacter</taxon>
    </lineage>
</organism>
<reference evidence="1 2" key="1">
    <citation type="submission" date="2018-01" db="EMBL/GenBank/DDBJ databases">
        <title>The draft genome of an aniline degradation strain ANB-1.</title>
        <authorList>
            <person name="Zhang L."/>
            <person name="Jiang J."/>
        </authorList>
    </citation>
    <scope>NUCLEOTIDE SEQUENCE [LARGE SCALE GENOMIC DNA]</scope>
    <source>
        <strain evidence="1 2">ANB-1</strain>
    </source>
</reference>
<dbReference type="RefSeq" id="WP_102771286.1">
    <property type="nucleotide sequence ID" value="NZ_POQS01000001.1"/>
</dbReference>
<evidence type="ECO:0000313" key="2">
    <source>
        <dbReference type="Proteomes" id="UP000235994"/>
    </source>
</evidence>
<protein>
    <submittedName>
        <fullName evidence="1">Capsule biosynthesis protein CapA</fullName>
    </submittedName>
</protein>
<dbReference type="InterPro" id="IPR007833">
    <property type="entry name" value="Capsule_polysaccharide_synth"/>
</dbReference>